<dbReference type="NCBIfam" id="TIGR02532">
    <property type="entry name" value="IV_pilin_GFxxxE"/>
    <property type="match status" value="1"/>
</dbReference>
<name>A0ABT5MY73_9BURK</name>
<protein>
    <submittedName>
        <fullName evidence="2">Type II secretion system protein</fullName>
    </submittedName>
</protein>
<keyword evidence="1" id="KW-1133">Transmembrane helix</keyword>
<proteinExistence type="predicted"/>
<sequence length="136" mass="14603">MSGLSVQRSQGFSLLELLVAIAIMGMAMGLLYRASGGSARSVGQAEASQRAGIVLESLLSARDAVPETGVNESGRTAGFEWAVRSEPWAQGADLDPRAVPLHRVFMTVRWLDGERWRQLEAVTLLPQRRAVVPGGS</sequence>
<gene>
    <name evidence="2" type="ORF">PSQ40_10550</name>
</gene>
<organism evidence="2 3">
    <name type="scientific">Curvibacter cyanobacteriorum</name>
    <dbReference type="NCBI Taxonomy" id="3026422"/>
    <lineage>
        <taxon>Bacteria</taxon>
        <taxon>Pseudomonadati</taxon>
        <taxon>Pseudomonadota</taxon>
        <taxon>Betaproteobacteria</taxon>
        <taxon>Burkholderiales</taxon>
        <taxon>Comamonadaceae</taxon>
        <taxon>Curvibacter</taxon>
    </lineage>
</organism>
<evidence type="ECO:0000313" key="3">
    <source>
        <dbReference type="Proteomes" id="UP001528673"/>
    </source>
</evidence>
<evidence type="ECO:0000256" key="1">
    <source>
        <dbReference type="SAM" id="Phobius"/>
    </source>
</evidence>
<dbReference type="EMBL" id="JAQSIP010000004">
    <property type="protein sequence ID" value="MDD0839011.1"/>
    <property type="molecule type" value="Genomic_DNA"/>
</dbReference>
<accession>A0ABT5MY73</accession>
<dbReference type="SUPFAM" id="SSF54523">
    <property type="entry name" value="Pili subunits"/>
    <property type="match status" value="1"/>
</dbReference>
<feature type="transmembrane region" description="Helical" evidence="1">
    <location>
        <begin position="12"/>
        <end position="32"/>
    </location>
</feature>
<reference evidence="2 3" key="1">
    <citation type="submission" date="2023-02" db="EMBL/GenBank/DDBJ databases">
        <title>Bacterial whole genomic sequence of Curvibacter sp. HBC61.</title>
        <authorList>
            <person name="Le V."/>
            <person name="Ko S.-R."/>
            <person name="Ahn C.-Y."/>
            <person name="Oh H.-M."/>
        </authorList>
    </citation>
    <scope>NUCLEOTIDE SEQUENCE [LARGE SCALE GENOMIC DNA]</scope>
    <source>
        <strain evidence="2 3">HBC61</strain>
    </source>
</reference>
<evidence type="ECO:0000313" key="2">
    <source>
        <dbReference type="EMBL" id="MDD0839011.1"/>
    </source>
</evidence>
<keyword evidence="1" id="KW-0472">Membrane</keyword>
<dbReference type="InterPro" id="IPR045584">
    <property type="entry name" value="Pilin-like"/>
</dbReference>
<dbReference type="Pfam" id="PF07963">
    <property type="entry name" value="N_methyl"/>
    <property type="match status" value="1"/>
</dbReference>
<dbReference type="RefSeq" id="WP_273951373.1">
    <property type="nucleotide sequence ID" value="NZ_JAQSIP010000004.1"/>
</dbReference>
<keyword evidence="1" id="KW-0812">Transmembrane</keyword>
<dbReference type="Proteomes" id="UP001528673">
    <property type="component" value="Unassembled WGS sequence"/>
</dbReference>
<dbReference type="InterPro" id="IPR012902">
    <property type="entry name" value="N_methyl_site"/>
</dbReference>
<comment type="caution">
    <text evidence="2">The sequence shown here is derived from an EMBL/GenBank/DDBJ whole genome shotgun (WGS) entry which is preliminary data.</text>
</comment>
<keyword evidence="3" id="KW-1185">Reference proteome</keyword>